<dbReference type="Proteomes" id="UP000076842">
    <property type="component" value="Unassembled WGS sequence"/>
</dbReference>
<reference evidence="1 2" key="1">
    <citation type="journal article" date="2016" name="Mol. Biol. Evol.">
        <title>Comparative Genomics of Early-Diverging Mushroom-Forming Fungi Provides Insights into the Origins of Lignocellulose Decay Capabilities.</title>
        <authorList>
            <person name="Nagy L.G."/>
            <person name="Riley R."/>
            <person name="Tritt A."/>
            <person name="Adam C."/>
            <person name="Daum C."/>
            <person name="Floudas D."/>
            <person name="Sun H."/>
            <person name="Yadav J.S."/>
            <person name="Pangilinan J."/>
            <person name="Larsson K.H."/>
            <person name="Matsuura K."/>
            <person name="Barry K."/>
            <person name="Labutti K."/>
            <person name="Kuo R."/>
            <person name="Ohm R.A."/>
            <person name="Bhattacharya S.S."/>
            <person name="Shirouzu T."/>
            <person name="Yoshinaga Y."/>
            <person name="Martin F.M."/>
            <person name="Grigoriev I.V."/>
            <person name="Hibbett D.S."/>
        </authorList>
    </citation>
    <scope>NUCLEOTIDE SEQUENCE [LARGE SCALE GENOMIC DNA]</scope>
    <source>
        <strain evidence="1 2">HHB12733</strain>
    </source>
</reference>
<dbReference type="EMBL" id="KV423935">
    <property type="protein sequence ID" value="KZT59974.1"/>
    <property type="molecule type" value="Genomic_DNA"/>
</dbReference>
<evidence type="ECO:0000313" key="2">
    <source>
        <dbReference type="Proteomes" id="UP000076842"/>
    </source>
</evidence>
<evidence type="ECO:0000313" key="1">
    <source>
        <dbReference type="EMBL" id="KZT59974.1"/>
    </source>
</evidence>
<gene>
    <name evidence="1" type="ORF">CALCODRAFT_515686</name>
</gene>
<dbReference type="OrthoDB" id="3143319at2759"/>
<dbReference type="InParanoid" id="A0A165I0C3"/>
<organism evidence="1 2">
    <name type="scientific">Calocera cornea HHB12733</name>
    <dbReference type="NCBI Taxonomy" id="1353952"/>
    <lineage>
        <taxon>Eukaryota</taxon>
        <taxon>Fungi</taxon>
        <taxon>Dikarya</taxon>
        <taxon>Basidiomycota</taxon>
        <taxon>Agaricomycotina</taxon>
        <taxon>Dacrymycetes</taxon>
        <taxon>Dacrymycetales</taxon>
        <taxon>Dacrymycetaceae</taxon>
        <taxon>Calocera</taxon>
    </lineage>
</organism>
<sequence>MTQSQSLLEEEVQKDDSKPRAVVEVLYLTGSDVPVPSIQALQHQATDLLSEDGWISASLSKTPKLRCAGKSFIYTIPAPVYSVGKRKPRAAIPEWDDLSELPTPNPPVFESSDFLSTLYLLPNMWTLIPTPHLLTSPHHIPQLPPACPIEFDIGIKISPYARSTVYIPIFGSPLHARASSAMITQKWPPPKRVELLAHSRWDEEIIIWTARSIQRLWHFLIKIQEKGNCGPIGLSYQPSHLATREPPVSSEQRNKRAKLAISGKPDCAYIKVYCPSLLRQYLLHALRNFPASKDEDRRKPLLHARFASVEDNGTVSIG</sequence>
<keyword evidence="2" id="KW-1185">Reference proteome</keyword>
<proteinExistence type="predicted"/>
<accession>A0A165I0C3</accession>
<dbReference type="AlphaFoldDB" id="A0A165I0C3"/>
<protein>
    <submittedName>
        <fullName evidence="1">Uncharacterized protein</fullName>
    </submittedName>
</protein>
<name>A0A165I0C3_9BASI</name>